<gene>
    <name evidence="1" type="ORF">KIN20_018968</name>
</gene>
<protein>
    <submittedName>
        <fullName evidence="1">Uncharacterized protein</fullName>
    </submittedName>
</protein>
<organism evidence="1 2">
    <name type="scientific">Parelaphostrongylus tenuis</name>
    <name type="common">Meningeal worm</name>
    <dbReference type="NCBI Taxonomy" id="148309"/>
    <lineage>
        <taxon>Eukaryota</taxon>
        <taxon>Metazoa</taxon>
        <taxon>Ecdysozoa</taxon>
        <taxon>Nematoda</taxon>
        <taxon>Chromadorea</taxon>
        <taxon>Rhabditida</taxon>
        <taxon>Rhabditina</taxon>
        <taxon>Rhabditomorpha</taxon>
        <taxon>Strongyloidea</taxon>
        <taxon>Metastrongylidae</taxon>
        <taxon>Parelaphostrongylus</taxon>
    </lineage>
</organism>
<sequence length="218" mass="23489">MTKLPADPIVISLLSTTLTVLGCGVTPAGQVSTRNFVVTGFTLPVAMVYTNMATISAQHLGTAGSKDGARHLYHVFDVLEQNGRRALLPNAVISSILAQLNVTIIYEPMQCQKVFSDPVAMRANVMRENCIIVDNTVTRICTVPMPLPLNNNMMCDTYVAVIPPRHLTIGELISTTNIIMANWSRTMWQSVVSRAVRVLASGPFGLNFASASAVVSGN</sequence>
<proteinExistence type="predicted"/>
<accession>A0AAD5N2L4</accession>
<dbReference type="AlphaFoldDB" id="A0AAD5N2L4"/>
<evidence type="ECO:0000313" key="2">
    <source>
        <dbReference type="Proteomes" id="UP001196413"/>
    </source>
</evidence>
<dbReference type="Proteomes" id="UP001196413">
    <property type="component" value="Unassembled WGS sequence"/>
</dbReference>
<comment type="caution">
    <text evidence="1">The sequence shown here is derived from an EMBL/GenBank/DDBJ whole genome shotgun (WGS) entry which is preliminary data.</text>
</comment>
<reference evidence="1" key="1">
    <citation type="submission" date="2021-06" db="EMBL/GenBank/DDBJ databases">
        <title>Parelaphostrongylus tenuis whole genome reference sequence.</title>
        <authorList>
            <person name="Garwood T.J."/>
            <person name="Larsen P.A."/>
            <person name="Fountain-Jones N.M."/>
            <person name="Garbe J.R."/>
            <person name="Macchietto M.G."/>
            <person name="Kania S.A."/>
            <person name="Gerhold R.W."/>
            <person name="Richards J.E."/>
            <person name="Wolf T.M."/>
        </authorList>
    </citation>
    <scope>NUCLEOTIDE SEQUENCE</scope>
    <source>
        <strain evidence="1">MNPRO001-30</strain>
        <tissue evidence="1">Meninges</tissue>
    </source>
</reference>
<dbReference type="EMBL" id="JAHQIW010003773">
    <property type="protein sequence ID" value="KAJ1360082.1"/>
    <property type="molecule type" value="Genomic_DNA"/>
</dbReference>
<keyword evidence="2" id="KW-1185">Reference proteome</keyword>
<evidence type="ECO:0000313" key="1">
    <source>
        <dbReference type="EMBL" id="KAJ1360082.1"/>
    </source>
</evidence>
<name>A0AAD5N2L4_PARTN</name>
<dbReference type="PROSITE" id="PS51257">
    <property type="entry name" value="PROKAR_LIPOPROTEIN"/>
    <property type="match status" value="1"/>
</dbReference>